<dbReference type="InterPro" id="IPR001387">
    <property type="entry name" value="Cro/C1-type_HTH"/>
</dbReference>
<evidence type="ECO:0000256" key="1">
    <source>
        <dbReference type="ARBA" id="ARBA00023125"/>
    </source>
</evidence>
<dbReference type="PANTHER" id="PTHR46797">
    <property type="entry name" value="HTH-TYPE TRANSCRIPTIONAL REGULATOR"/>
    <property type="match status" value="1"/>
</dbReference>
<feature type="domain" description="HTH cro/C1-type" evidence="2">
    <location>
        <begin position="12"/>
        <end position="66"/>
    </location>
</feature>
<dbReference type="SMART" id="SM00530">
    <property type="entry name" value="HTH_XRE"/>
    <property type="match status" value="1"/>
</dbReference>
<dbReference type="SUPFAM" id="SSF51182">
    <property type="entry name" value="RmlC-like cupins"/>
    <property type="match status" value="1"/>
</dbReference>
<dbReference type="InterPro" id="IPR011051">
    <property type="entry name" value="RmlC_Cupin_sf"/>
</dbReference>
<dbReference type="Gene3D" id="1.10.260.40">
    <property type="entry name" value="lambda repressor-like DNA-binding domains"/>
    <property type="match status" value="1"/>
</dbReference>
<gene>
    <name evidence="3" type="ORF">PQJ61_12440</name>
</gene>
<dbReference type="InterPro" id="IPR010982">
    <property type="entry name" value="Lambda_DNA-bd_dom_sf"/>
</dbReference>
<dbReference type="PANTHER" id="PTHR46797:SF1">
    <property type="entry name" value="METHYLPHOSPHONATE SYNTHASE"/>
    <property type="match status" value="1"/>
</dbReference>
<dbReference type="CDD" id="cd00093">
    <property type="entry name" value="HTH_XRE"/>
    <property type="match status" value="1"/>
</dbReference>
<reference evidence="3 4" key="1">
    <citation type="submission" date="2022-12" db="EMBL/GenBank/DDBJ databases">
        <title>Metagenome assembled genome from gulf of manar.</title>
        <authorList>
            <person name="Kohli P."/>
            <person name="Pk S."/>
            <person name="Venkata Ramana C."/>
            <person name="Sasikala C."/>
        </authorList>
    </citation>
    <scope>NUCLEOTIDE SEQUENCE [LARGE SCALE GENOMIC DNA]</scope>
    <source>
        <strain evidence="3">JB008</strain>
    </source>
</reference>
<dbReference type="Gene3D" id="2.60.120.10">
    <property type="entry name" value="Jelly Rolls"/>
    <property type="match status" value="1"/>
</dbReference>
<dbReference type="Proteomes" id="UP001221217">
    <property type="component" value="Unassembled WGS sequence"/>
</dbReference>
<organism evidence="3 4">
    <name type="scientific">Candidatus Thalassospirochaeta sargassi</name>
    <dbReference type="NCBI Taxonomy" id="3119039"/>
    <lineage>
        <taxon>Bacteria</taxon>
        <taxon>Pseudomonadati</taxon>
        <taxon>Spirochaetota</taxon>
        <taxon>Spirochaetia</taxon>
        <taxon>Spirochaetales</taxon>
        <taxon>Spirochaetaceae</taxon>
        <taxon>Candidatus Thalassospirochaeta</taxon>
    </lineage>
</organism>
<proteinExistence type="predicted"/>
<dbReference type="EMBL" id="JAQQAL010000028">
    <property type="protein sequence ID" value="MDC7227565.1"/>
    <property type="molecule type" value="Genomic_DNA"/>
</dbReference>
<dbReference type="AlphaFoldDB" id="A0AAJ1IHX9"/>
<sequence length="192" mass="21424">MIKKNAEFGNKLRLVRERKNMTLKDVAAEAGVSESLISQIERNRVSPSIDTLIAIANTLNIDLEYLFKDLKHDNTVSIVKPADRNRLIQNGVDYQQLSFIPETGINPSVEAFYIDIPPGKEKGDLEFGHPGRELGTIIEGEGELLYGTSTYRLEAGDTLSFSSDIPHSIKNTGKTMMKAMWIITPGRIFVKD</sequence>
<evidence type="ECO:0000313" key="3">
    <source>
        <dbReference type="EMBL" id="MDC7227565.1"/>
    </source>
</evidence>
<comment type="caution">
    <text evidence="3">The sequence shown here is derived from an EMBL/GenBank/DDBJ whole genome shotgun (WGS) entry which is preliminary data.</text>
</comment>
<evidence type="ECO:0000259" key="2">
    <source>
        <dbReference type="PROSITE" id="PS50943"/>
    </source>
</evidence>
<dbReference type="Pfam" id="PF07883">
    <property type="entry name" value="Cupin_2"/>
    <property type="match status" value="1"/>
</dbReference>
<dbReference type="InterPro" id="IPR050807">
    <property type="entry name" value="TransReg_Diox_bact_type"/>
</dbReference>
<accession>A0AAJ1IHX9</accession>
<dbReference type="GO" id="GO:0003677">
    <property type="term" value="F:DNA binding"/>
    <property type="evidence" value="ECO:0007669"/>
    <property type="project" value="UniProtKB-KW"/>
</dbReference>
<dbReference type="PROSITE" id="PS50943">
    <property type="entry name" value="HTH_CROC1"/>
    <property type="match status" value="1"/>
</dbReference>
<keyword evidence="1" id="KW-0238">DNA-binding</keyword>
<dbReference type="Pfam" id="PF01381">
    <property type="entry name" value="HTH_3"/>
    <property type="match status" value="1"/>
</dbReference>
<dbReference type="CDD" id="cd02209">
    <property type="entry name" value="cupin_XRE_C"/>
    <property type="match status" value="1"/>
</dbReference>
<evidence type="ECO:0000313" key="4">
    <source>
        <dbReference type="Proteomes" id="UP001221217"/>
    </source>
</evidence>
<name>A0AAJ1IHX9_9SPIO</name>
<dbReference type="InterPro" id="IPR014710">
    <property type="entry name" value="RmlC-like_jellyroll"/>
</dbReference>
<dbReference type="SUPFAM" id="SSF47413">
    <property type="entry name" value="lambda repressor-like DNA-binding domains"/>
    <property type="match status" value="1"/>
</dbReference>
<protein>
    <submittedName>
        <fullName evidence="3">Helix-turn-helix domain-containing protein</fullName>
    </submittedName>
</protein>
<dbReference type="InterPro" id="IPR013096">
    <property type="entry name" value="Cupin_2"/>
</dbReference>
<dbReference type="GO" id="GO:0003700">
    <property type="term" value="F:DNA-binding transcription factor activity"/>
    <property type="evidence" value="ECO:0007669"/>
    <property type="project" value="TreeGrafter"/>
</dbReference>
<dbReference type="GO" id="GO:0005829">
    <property type="term" value="C:cytosol"/>
    <property type="evidence" value="ECO:0007669"/>
    <property type="project" value="TreeGrafter"/>
</dbReference>